<dbReference type="Gene3D" id="1.10.3110.10">
    <property type="entry name" value="protoporphyrinogen ix oxidase, domain 3"/>
    <property type="match status" value="1"/>
</dbReference>
<dbReference type="SUPFAM" id="SSF51905">
    <property type="entry name" value="FAD/NAD(P)-binding domain"/>
    <property type="match status" value="1"/>
</dbReference>
<dbReference type="EMBL" id="BAABJP010000005">
    <property type="protein sequence ID" value="GAA5149974.1"/>
    <property type="molecule type" value="Genomic_DNA"/>
</dbReference>
<evidence type="ECO:0000313" key="2">
    <source>
        <dbReference type="EMBL" id="GAA5149974.1"/>
    </source>
</evidence>
<dbReference type="InterPro" id="IPR036188">
    <property type="entry name" value="FAD/NAD-bd_sf"/>
</dbReference>
<dbReference type="Proteomes" id="UP001428817">
    <property type="component" value="Unassembled WGS sequence"/>
</dbReference>
<dbReference type="Gene3D" id="3.50.50.60">
    <property type="entry name" value="FAD/NAD(P)-binding domain"/>
    <property type="match status" value="1"/>
</dbReference>
<evidence type="ECO:0000259" key="1">
    <source>
        <dbReference type="Pfam" id="PF01593"/>
    </source>
</evidence>
<protein>
    <submittedName>
        <fullName evidence="2">Protoporphyrinogen oxidase</fullName>
    </submittedName>
</protein>
<gene>
    <name evidence="2" type="primary">hemY_1</name>
    <name evidence="2" type="ORF">GCM10023321_14680</name>
</gene>
<sequence>MTLNGLPMAVIGSGPAGLGAAWRLREAGHPVTVFERNGQLGGRMRTVRRDGFQVEDGPSQIAGSYTRFVQIMRESGLGDQLIPASTVLAMLDSGGTQHNFAVQRIHLDMLKTRLIGLRDKLDLAKITVDVLRYRNRLDVEDLSKLPELDGMSAEQYGRRRFGDGVYDNFVDPVIRGFVGTAPSTVAAADLVWVFATFMKLQRYHAIRDGMQAYAEQLGRFFDTRCNAEVTAVDERADEVEVSWRDAEGGQHSQSFAGVVVATLPKGAAKIHNGLDAWRRDFLATKVDNATIVQAHVALDSPPASSASMVYSTEVSNQTKVLAVNLEHNKAPGRVPEGKAIATIFGSNDWSKRVLEEEDDDLLVKELIDAAEPMVPGIGDGVRFTQLTRWPYSWAKSYPGYWSGMREFNRLSAQNDRLVRLAGDYFCVTSLNVATASGERAARQLIDVRER</sequence>
<name>A0ABP9PPD4_9PSEU</name>
<keyword evidence="3" id="KW-1185">Reference proteome</keyword>
<dbReference type="PANTHER" id="PTHR42923">
    <property type="entry name" value="PROTOPORPHYRINOGEN OXIDASE"/>
    <property type="match status" value="1"/>
</dbReference>
<comment type="caution">
    <text evidence="2">The sequence shown here is derived from an EMBL/GenBank/DDBJ whole genome shotgun (WGS) entry which is preliminary data.</text>
</comment>
<evidence type="ECO:0000313" key="3">
    <source>
        <dbReference type="Proteomes" id="UP001428817"/>
    </source>
</evidence>
<dbReference type="Gene3D" id="3.90.660.20">
    <property type="entry name" value="Protoporphyrinogen oxidase, mitochondrial, domain 2"/>
    <property type="match status" value="1"/>
</dbReference>
<reference evidence="3" key="1">
    <citation type="journal article" date="2019" name="Int. J. Syst. Evol. Microbiol.">
        <title>The Global Catalogue of Microorganisms (GCM) 10K type strain sequencing project: providing services to taxonomists for standard genome sequencing and annotation.</title>
        <authorList>
            <consortium name="The Broad Institute Genomics Platform"/>
            <consortium name="The Broad Institute Genome Sequencing Center for Infectious Disease"/>
            <person name="Wu L."/>
            <person name="Ma J."/>
        </authorList>
    </citation>
    <scope>NUCLEOTIDE SEQUENCE [LARGE SCALE GENOMIC DNA]</scope>
    <source>
        <strain evidence="3">JCM 18303</strain>
    </source>
</reference>
<dbReference type="PANTHER" id="PTHR42923:SF3">
    <property type="entry name" value="PROTOPORPHYRINOGEN OXIDASE"/>
    <property type="match status" value="1"/>
</dbReference>
<accession>A0ABP9PPD4</accession>
<dbReference type="InterPro" id="IPR002937">
    <property type="entry name" value="Amino_oxidase"/>
</dbReference>
<proteinExistence type="predicted"/>
<dbReference type="RefSeq" id="WP_185060987.1">
    <property type="nucleotide sequence ID" value="NZ_BAABJP010000005.1"/>
</dbReference>
<dbReference type="PRINTS" id="PR00419">
    <property type="entry name" value="ADXRDTASE"/>
</dbReference>
<dbReference type="InterPro" id="IPR050464">
    <property type="entry name" value="Zeta_carotene_desat/Oxidored"/>
</dbReference>
<feature type="domain" description="Amine oxidase" evidence="1">
    <location>
        <begin position="16"/>
        <end position="445"/>
    </location>
</feature>
<organism evidence="2 3">
    <name type="scientific">Pseudonocardia eucalypti</name>
    <dbReference type="NCBI Taxonomy" id="648755"/>
    <lineage>
        <taxon>Bacteria</taxon>
        <taxon>Bacillati</taxon>
        <taxon>Actinomycetota</taxon>
        <taxon>Actinomycetes</taxon>
        <taxon>Pseudonocardiales</taxon>
        <taxon>Pseudonocardiaceae</taxon>
        <taxon>Pseudonocardia</taxon>
    </lineage>
</organism>
<dbReference type="Pfam" id="PF01593">
    <property type="entry name" value="Amino_oxidase"/>
    <property type="match status" value="1"/>
</dbReference>